<dbReference type="InterPro" id="IPR050490">
    <property type="entry name" value="Bact_solute-bd_prot1"/>
</dbReference>
<dbReference type="InterPro" id="IPR006059">
    <property type="entry name" value="SBP"/>
</dbReference>
<dbReference type="Proteomes" id="UP000790580">
    <property type="component" value="Unassembled WGS sequence"/>
</dbReference>
<feature type="chain" id="PRO_5047487988" evidence="1">
    <location>
        <begin position="22"/>
        <end position="436"/>
    </location>
</feature>
<keyword evidence="3" id="KW-1185">Reference proteome</keyword>
<name>A0ABS6JWE3_9BACI</name>
<comment type="caution">
    <text evidence="2">The sequence shown here is derived from an EMBL/GenBank/DDBJ whole genome shotgun (WGS) entry which is preliminary data.</text>
</comment>
<accession>A0ABS6JWE3</accession>
<dbReference type="PANTHER" id="PTHR43649">
    <property type="entry name" value="ARABINOSE-BINDING PROTEIN-RELATED"/>
    <property type="match status" value="1"/>
</dbReference>
<feature type="signal peptide" evidence="1">
    <location>
        <begin position="1"/>
        <end position="21"/>
    </location>
</feature>
<proteinExistence type="predicted"/>
<dbReference type="Pfam" id="PF13416">
    <property type="entry name" value="SBP_bac_8"/>
    <property type="match status" value="1"/>
</dbReference>
<evidence type="ECO:0000256" key="1">
    <source>
        <dbReference type="SAM" id="SignalP"/>
    </source>
</evidence>
<dbReference type="PROSITE" id="PS51257">
    <property type="entry name" value="PROKAR_LIPOPROTEIN"/>
    <property type="match status" value="1"/>
</dbReference>
<evidence type="ECO:0000313" key="3">
    <source>
        <dbReference type="Proteomes" id="UP000790580"/>
    </source>
</evidence>
<reference evidence="2 3" key="1">
    <citation type="submission" date="2021-06" db="EMBL/GenBank/DDBJ databases">
        <title>Bacillus sp. RD4P76, an endophyte from a halophyte.</title>
        <authorList>
            <person name="Sun J.-Q."/>
        </authorList>
    </citation>
    <scope>NUCLEOTIDE SEQUENCE [LARGE SCALE GENOMIC DNA]</scope>
    <source>
        <strain evidence="2 3">JCM 17098</strain>
    </source>
</reference>
<evidence type="ECO:0000313" key="2">
    <source>
        <dbReference type="EMBL" id="MBU9722386.1"/>
    </source>
</evidence>
<organism evidence="2 3">
    <name type="scientific">Evansella alkalicola</name>
    <dbReference type="NCBI Taxonomy" id="745819"/>
    <lineage>
        <taxon>Bacteria</taxon>
        <taxon>Bacillati</taxon>
        <taxon>Bacillota</taxon>
        <taxon>Bacilli</taxon>
        <taxon>Bacillales</taxon>
        <taxon>Bacillaceae</taxon>
        <taxon>Evansella</taxon>
    </lineage>
</organism>
<dbReference type="PANTHER" id="PTHR43649:SF12">
    <property type="entry name" value="DIACETYLCHITOBIOSE BINDING PROTEIN DASA"/>
    <property type="match status" value="1"/>
</dbReference>
<sequence>MNRLLIYLIALLLLAVGCVQNNETDIREEEGVEGISQFDRNKDYDLTIWSYYEGGWGEAIQNFRRFHPNVEINVEVFPFEEYSEKYLTAMLEGNGPDIMIFDSDHYGNFKVMDGLADLKEFGADEYETSFSPELWRLALSFDQEKLLGIPFNTSPLITYYRSDILRDYGFPYEPKDVGNYMASSENWLDMAKTLKEDGIHVMEYRDDILKIYESGIGIYDENMTYLRDSREFIQAIDLTKEVKENGLSPNRSIQSVEGINDLKDDKVAMIYMGTWGTNQLRDIVPEQSGKWRVARLPFNIHGWSNSSIFSITSMSEQKEAAWRFIEHYTIEEIMHGYAGTIPGFLPARKNPNTIHNTNAFLNGQSDQAFYEEVSEEVREHFKTPIDREAHQLWRDHVNQGIEWGIETEEILQRVKYEIHEALGRERQILINNLNKN</sequence>
<dbReference type="SUPFAM" id="SSF53850">
    <property type="entry name" value="Periplasmic binding protein-like II"/>
    <property type="match status" value="1"/>
</dbReference>
<protein>
    <submittedName>
        <fullName evidence="2">Extracellular solute-binding protein</fullName>
    </submittedName>
</protein>
<dbReference type="EMBL" id="JAHQCR010000051">
    <property type="protein sequence ID" value="MBU9722386.1"/>
    <property type="molecule type" value="Genomic_DNA"/>
</dbReference>
<dbReference type="Gene3D" id="3.40.190.10">
    <property type="entry name" value="Periplasmic binding protein-like II"/>
    <property type="match status" value="1"/>
</dbReference>
<gene>
    <name evidence="2" type="ORF">KS407_13185</name>
</gene>
<keyword evidence="1" id="KW-0732">Signal</keyword>
<dbReference type="RefSeq" id="WP_088077226.1">
    <property type="nucleotide sequence ID" value="NZ_JAHQCR010000051.1"/>
</dbReference>